<proteinExistence type="predicted"/>
<evidence type="ECO:0000313" key="3">
    <source>
        <dbReference type="EMBL" id="KKK55430.1"/>
    </source>
</evidence>
<dbReference type="Gene3D" id="1.10.150.20">
    <property type="entry name" value="5' to 3' exonuclease, C-terminal subdomain"/>
    <property type="match status" value="1"/>
</dbReference>
<comment type="caution">
    <text evidence="3">The sequence shown here is derived from an EMBL/GenBank/DDBJ whole genome shotgun (WGS) entry which is preliminary data.</text>
</comment>
<dbReference type="PANTHER" id="PTHR10133:SF27">
    <property type="entry name" value="DNA POLYMERASE NU"/>
    <property type="match status" value="1"/>
</dbReference>
<dbReference type="InterPro" id="IPR002298">
    <property type="entry name" value="DNA_polymerase_A"/>
</dbReference>
<protein>
    <recommendedName>
        <fullName evidence="2">DNA-directed DNA polymerase family A palm domain-containing protein</fullName>
    </recommendedName>
</protein>
<feature type="domain" description="DNA-directed DNA polymerase family A palm" evidence="2">
    <location>
        <begin position="8"/>
        <end position="215"/>
    </location>
</feature>
<dbReference type="GO" id="GO:0003887">
    <property type="term" value="F:DNA-directed DNA polymerase activity"/>
    <property type="evidence" value="ECO:0007669"/>
    <property type="project" value="InterPro"/>
</dbReference>
<reference evidence="3" key="1">
    <citation type="journal article" date="2015" name="Nature">
        <title>Complex archaea that bridge the gap between prokaryotes and eukaryotes.</title>
        <authorList>
            <person name="Spang A."/>
            <person name="Saw J.H."/>
            <person name="Jorgensen S.L."/>
            <person name="Zaremba-Niedzwiedzka K."/>
            <person name="Martijn J."/>
            <person name="Lind A.E."/>
            <person name="van Eijk R."/>
            <person name="Schleper C."/>
            <person name="Guy L."/>
            <person name="Ettema T.J."/>
        </authorList>
    </citation>
    <scope>NUCLEOTIDE SEQUENCE</scope>
</reference>
<dbReference type="InterPro" id="IPR001098">
    <property type="entry name" value="DNA-dir_DNA_pol_A_palm_dom"/>
</dbReference>
<dbReference type="Pfam" id="PF00476">
    <property type="entry name" value="DNA_pol_A"/>
    <property type="match status" value="1"/>
</dbReference>
<keyword evidence="1" id="KW-0235">DNA replication</keyword>
<dbReference type="InterPro" id="IPR043502">
    <property type="entry name" value="DNA/RNA_pol_sf"/>
</dbReference>
<name>A0A0F8X3J4_9ZZZZ</name>
<accession>A0A0F8X3J4</accession>
<gene>
    <name evidence="3" type="ORF">LCGC14_3074630</name>
</gene>
<organism evidence="3">
    <name type="scientific">marine sediment metagenome</name>
    <dbReference type="NCBI Taxonomy" id="412755"/>
    <lineage>
        <taxon>unclassified sequences</taxon>
        <taxon>metagenomes</taxon>
        <taxon>ecological metagenomes</taxon>
    </lineage>
</organism>
<dbReference type="AlphaFoldDB" id="A0A0F8X3J4"/>
<dbReference type="SUPFAM" id="SSF56672">
    <property type="entry name" value="DNA/RNA polymerases"/>
    <property type="match status" value="1"/>
</dbReference>
<dbReference type="GO" id="GO:0006302">
    <property type="term" value="P:double-strand break repair"/>
    <property type="evidence" value="ECO:0007669"/>
    <property type="project" value="TreeGrafter"/>
</dbReference>
<dbReference type="EMBL" id="LAZR01065496">
    <property type="protein sequence ID" value="KKK55430.1"/>
    <property type="molecule type" value="Genomic_DNA"/>
</dbReference>
<dbReference type="Gene3D" id="3.30.70.370">
    <property type="match status" value="1"/>
</dbReference>
<dbReference type="PANTHER" id="PTHR10133">
    <property type="entry name" value="DNA POLYMERASE I"/>
    <property type="match status" value="1"/>
</dbReference>
<sequence length="247" mass="28707">MKYDKPNVRKWFIPDPGYTMFDADLQQADAQVVAWEADDEKLKEIFRDPNIDLHDENAKDIFGKLTPHSRVLAKAGVHLTNYYGQARTLARTLGITVHMAEAFQRRWFLAHPGIREWQRRIERQLQTTRTISNKFGFKIRYFGRVEHLLPEALAWIPQSTVAHVINVGLNSLEEHPEVIPQIQSHDSIVGQFKHSFYPHRTEIRDALTILVPYDDPLYIGVDIDCSRKSWGDCVPVPWKNEALFCPY</sequence>
<evidence type="ECO:0000256" key="1">
    <source>
        <dbReference type="ARBA" id="ARBA00022705"/>
    </source>
</evidence>
<dbReference type="GO" id="GO:0003677">
    <property type="term" value="F:DNA binding"/>
    <property type="evidence" value="ECO:0007669"/>
    <property type="project" value="InterPro"/>
</dbReference>
<dbReference type="SMART" id="SM00482">
    <property type="entry name" value="POLAc"/>
    <property type="match status" value="1"/>
</dbReference>
<dbReference type="GO" id="GO:0006261">
    <property type="term" value="P:DNA-templated DNA replication"/>
    <property type="evidence" value="ECO:0007669"/>
    <property type="project" value="InterPro"/>
</dbReference>
<evidence type="ECO:0000259" key="2">
    <source>
        <dbReference type="SMART" id="SM00482"/>
    </source>
</evidence>